<accession>A0A413F8A8</accession>
<proteinExistence type="predicted"/>
<reference evidence="1 2" key="1">
    <citation type="submission" date="2018-08" db="EMBL/GenBank/DDBJ databases">
        <title>A genome reference for cultivated species of the human gut microbiota.</title>
        <authorList>
            <person name="Zou Y."/>
            <person name="Xue W."/>
            <person name="Luo G."/>
        </authorList>
    </citation>
    <scope>NUCLEOTIDE SEQUENCE [LARGE SCALE GENOMIC DNA]</scope>
    <source>
        <strain evidence="1 2">AF04-15</strain>
    </source>
</reference>
<dbReference type="OrthoDB" id="9798384at2"/>
<protein>
    <recommendedName>
        <fullName evidence="3">Transposase (putative) YhgA-like domain-containing protein</fullName>
    </recommendedName>
</protein>
<gene>
    <name evidence="1" type="ORF">DWV29_24790</name>
</gene>
<evidence type="ECO:0000313" key="2">
    <source>
        <dbReference type="Proteomes" id="UP000283880"/>
    </source>
</evidence>
<dbReference type="Proteomes" id="UP000283880">
    <property type="component" value="Unassembled WGS sequence"/>
</dbReference>
<organism evidence="1 2">
    <name type="scientific">Enterocloster asparagiformis</name>
    <dbReference type="NCBI Taxonomy" id="333367"/>
    <lineage>
        <taxon>Bacteria</taxon>
        <taxon>Bacillati</taxon>
        <taxon>Bacillota</taxon>
        <taxon>Clostridia</taxon>
        <taxon>Lachnospirales</taxon>
        <taxon>Lachnospiraceae</taxon>
        <taxon>Enterocloster</taxon>
    </lineage>
</organism>
<dbReference type="EMBL" id="QSBM01000025">
    <property type="protein sequence ID" value="RGX23303.1"/>
    <property type="molecule type" value="Genomic_DNA"/>
</dbReference>
<evidence type="ECO:0008006" key="3">
    <source>
        <dbReference type="Google" id="ProtNLM"/>
    </source>
</evidence>
<name>A0A413F8A8_9FIRM</name>
<evidence type="ECO:0000313" key="1">
    <source>
        <dbReference type="EMBL" id="RGX23303.1"/>
    </source>
</evidence>
<sequence length="302" mass="35095">MKGEMHMVIVRVNRKFKDSLFRVIFSEKKELLELYNAINGSHYENPDDLIITTIGDVLYLGMKNDISFLIGQHLSLYEAQSTWNPNMPLRGLFYFSRLYQGYLKEHQLDLYSRRPLSLPFPEFIVFYNGTMEQPDRTQLRLSDLFYQAEGVPCLECTATMININYGHNEEMMKSCRKLYEYAFLINAVRSRLNEGLHLEAAVDQAVEDCIQHDVLKNFLLKHREEVREMILSEYDEELHINSEKKISYEEGLEAGVVQGTQHGQERVNALITRLAAAGRADDIIRSAEDSAYQEQLFQEFGI</sequence>
<comment type="caution">
    <text evidence="1">The sequence shown here is derived from an EMBL/GenBank/DDBJ whole genome shotgun (WGS) entry which is preliminary data.</text>
</comment>
<dbReference type="AlphaFoldDB" id="A0A413F8A8"/>